<keyword evidence="1" id="KW-0238">DNA-binding</keyword>
<dbReference type="EMBL" id="AB173406">
    <property type="protein sequence ID" value="BAE90468.1"/>
    <property type="molecule type" value="mRNA"/>
</dbReference>
<reference evidence="1" key="1">
    <citation type="journal article" date="2007" name="PLoS Biol.">
        <title>Rate of evolution in brain-expressed genes in humans and other primates.</title>
        <authorList>
            <person name="Wang H.-Y."/>
            <person name="Chien H.-C."/>
            <person name="Osada N."/>
            <person name="Hashimoto K."/>
            <person name="Sugano S."/>
            <person name="Gojobori T."/>
            <person name="Chou C.-K."/>
            <person name="Tsai S.-F."/>
            <person name="Wu C.-I."/>
            <person name="Shen C.-K.J."/>
        </authorList>
    </citation>
    <scope>NUCLEOTIDE SEQUENCE</scope>
</reference>
<dbReference type="AlphaFoldDB" id="I7G7C0"/>
<proteinExistence type="evidence at transcript level"/>
<organism evidence="1">
    <name type="scientific">Macaca fascicularis</name>
    <name type="common">Crab-eating macaque</name>
    <name type="synonym">Cynomolgus monkey</name>
    <dbReference type="NCBI Taxonomy" id="9541"/>
    <lineage>
        <taxon>Eukaryota</taxon>
        <taxon>Metazoa</taxon>
        <taxon>Chordata</taxon>
        <taxon>Craniata</taxon>
        <taxon>Vertebrata</taxon>
        <taxon>Euteleostomi</taxon>
        <taxon>Mammalia</taxon>
        <taxon>Eutheria</taxon>
        <taxon>Euarchontoglires</taxon>
        <taxon>Primates</taxon>
        <taxon>Haplorrhini</taxon>
        <taxon>Catarrhini</taxon>
        <taxon>Cercopithecidae</taxon>
        <taxon>Cercopithecinae</taxon>
        <taxon>Macaca</taxon>
    </lineage>
</organism>
<keyword evidence="1" id="KW-0371">Homeobox</keyword>
<name>I7G7C0_MACFA</name>
<protein>
    <submittedName>
        <fullName evidence="1">Macaca fascicularis brain cDNA clone: QflA-22424, similar to human zinc fingers and homeoboxes 3 (ZHX3), mRNA, RefSeq: NM_015035.2</fullName>
    </submittedName>
</protein>
<evidence type="ECO:0000313" key="1">
    <source>
        <dbReference type="EMBL" id="BAE90468.1"/>
    </source>
</evidence>
<accession>I7G7C0</accession>
<sequence length="30" mass="3128">MSSLKMTCVCSLGIAGSQMPLTFHSQAGKL</sequence>
<dbReference type="GO" id="GO:0003677">
    <property type="term" value="F:DNA binding"/>
    <property type="evidence" value="ECO:0007669"/>
    <property type="project" value="UniProtKB-KW"/>
</dbReference>